<dbReference type="GO" id="GO:0003677">
    <property type="term" value="F:DNA binding"/>
    <property type="evidence" value="ECO:0007669"/>
    <property type="project" value="UniProtKB-KW"/>
</dbReference>
<dbReference type="InterPro" id="IPR022689">
    <property type="entry name" value="Iron_dep_repressor"/>
</dbReference>
<dbReference type="PANTHER" id="PTHR33238:SF7">
    <property type="entry name" value="IRON-DEPENDENT TRANSCRIPTIONAL REGULATOR"/>
    <property type="match status" value="1"/>
</dbReference>
<dbReference type="EMBL" id="DQWE01000409">
    <property type="protein sequence ID" value="HDI83880.1"/>
    <property type="molecule type" value="Genomic_DNA"/>
</dbReference>
<dbReference type="Pfam" id="PF01325">
    <property type="entry name" value="Fe_dep_repress"/>
    <property type="match status" value="1"/>
</dbReference>
<gene>
    <name evidence="6" type="ORF">ENF18_08845</name>
</gene>
<dbReference type="SUPFAM" id="SSF46785">
    <property type="entry name" value="Winged helix' DNA-binding domain"/>
    <property type="match status" value="1"/>
</dbReference>
<dbReference type="Gene3D" id="1.10.10.10">
    <property type="entry name" value="Winged helix-like DNA-binding domain superfamily/Winged helix DNA-binding domain"/>
    <property type="match status" value="1"/>
</dbReference>
<dbReference type="InterPro" id="IPR036388">
    <property type="entry name" value="WH-like_DNA-bd_sf"/>
</dbReference>
<dbReference type="InterPro" id="IPR050536">
    <property type="entry name" value="DtxR_MntR_Metal-Reg"/>
</dbReference>
<keyword evidence="3" id="KW-0238">DNA-binding</keyword>
<keyword evidence="2" id="KW-0805">Transcription regulation</keyword>
<protein>
    <submittedName>
        <fullName evidence="6">Metal-dependent transcriptional regulator</fullName>
    </submittedName>
</protein>
<evidence type="ECO:0000256" key="4">
    <source>
        <dbReference type="ARBA" id="ARBA00023163"/>
    </source>
</evidence>
<dbReference type="FunFam" id="1.10.60.10:FF:000005">
    <property type="entry name" value="Transcriptional regulator MntR protein"/>
    <property type="match status" value="1"/>
</dbReference>
<proteinExistence type="inferred from homology"/>
<dbReference type="PANTHER" id="PTHR33238">
    <property type="entry name" value="IRON (METAL) DEPENDENT REPRESSOR, DTXR FAMILY"/>
    <property type="match status" value="1"/>
</dbReference>
<dbReference type="InterPro" id="IPR001367">
    <property type="entry name" value="Fe_dep_repressor"/>
</dbReference>
<comment type="similarity">
    <text evidence="1">Belongs to the DtxR/MntR family.</text>
</comment>
<name>A0A7C0ZB00_UNCW3</name>
<dbReference type="InterPro" id="IPR036390">
    <property type="entry name" value="WH_DNA-bd_sf"/>
</dbReference>
<accession>A0A7C0ZB00</accession>
<dbReference type="PROSITE" id="PS50944">
    <property type="entry name" value="HTH_DTXR"/>
    <property type="match status" value="1"/>
</dbReference>
<dbReference type="SMART" id="SM00529">
    <property type="entry name" value="HTH_DTXR"/>
    <property type="match status" value="1"/>
</dbReference>
<dbReference type="InterPro" id="IPR022687">
    <property type="entry name" value="HTH_DTXR"/>
</dbReference>
<reference evidence="6" key="1">
    <citation type="journal article" date="2020" name="mSystems">
        <title>Genome- and Community-Level Interaction Insights into Carbon Utilization and Element Cycling Functions of Hydrothermarchaeota in Hydrothermal Sediment.</title>
        <authorList>
            <person name="Zhou Z."/>
            <person name="Liu Y."/>
            <person name="Xu W."/>
            <person name="Pan J."/>
            <person name="Luo Z.H."/>
            <person name="Li M."/>
        </authorList>
    </citation>
    <scope>NUCLEOTIDE SEQUENCE [LARGE SCALE GENOMIC DNA]</scope>
    <source>
        <strain evidence="6">HyVt-102</strain>
    </source>
</reference>
<dbReference type="InterPro" id="IPR036421">
    <property type="entry name" value="Fe_dep_repressor_sf"/>
</dbReference>
<evidence type="ECO:0000256" key="3">
    <source>
        <dbReference type="ARBA" id="ARBA00023125"/>
    </source>
</evidence>
<dbReference type="GO" id="GO:0046983">
    <property type="term" value="F:protein dimerization activity"/>
    <property type="evidence" value="ECO:0007669"/>
    <property type="project" value="InterPro"/>
</dbReference>
<dbReference type="SUPFAM" id="SSF47979">
    <property type="entry name" value="Iron-dependent repressor protein, dimerization domain"/>
    <property type="match status" value="1"/>
</dbReference>
<dbReference type="GO" id="GO:0003700">
    <property type="term" value="F:DNA-binding transcription factor activity"/>
    <property type="evidence" value="ECO:0007669"/>
    <property type="project" value="InterPro"/>
</dbReference>
<dbReference type="Proteomes" id="UP000885847">
    <property type="component" value="Unassembled WGS sequence"/>
</dbReference>
<evidence type="ECO:0000256" key="2">
    <source>
        <dbReference type="ARBA" id="ARBA00023015"/>
    </source>
</evidence>
<comment type="caution">
    <text evidence="6">The sequence shown here is derived from an EMBL/GenBank/DDBJ whole genome shotgun (WGS) entry which is preliminary data.</text>
</comment>
<sequence>MLTRSLEDYLEAILIEEEKGVVRVKDLVKRLGVRAPSVVGALKSLAEKGLVTHERYGHIALTKKGRKKAEEVYNKHKTLLTFFREVLGVPDSIAEKDACSIEHYLSPETMKRFVSFIDFVNKCPEEEPRWIKAFKKFYEEGAYPEECEKRREGK</sequence>
<evidence type="ECO:0000259" key="5">
    <source>
        <dbReference type="PROSITE" id="PS50944"/>
    </source>
</evidence>
<dbReference type="GO" id="GO:0046914">
    <property type="term" value="F:transition metal ion binding"/>
    <property type="evidence" value="ECO:0007669"/>
    <property type="project" value="InterPro"/>
</dbReference>
<dbReference type="AlphaFoldDB" id="A0A7C0ZB00"/>
<organism evidence="6">
    <name type="scientific">candidate division WOR-3 bacterium</name>
    <dbReference type="NCBI Taxonomy" id="2052148"/>
    <lineage>
        <taxon>Bacteria</taxon>
        <taxon>Bacteria division WOR-3</taxon>
    </lineage>
</organism>
<feature type="domain" description="HTH dtxR-type" evidence="5">
    <location>
        <begin position="1"/>
        <end position="62"/>
    </location>
</feature>
<evidence type="ECO:0000313" key="6">
    <source>
        <dbReference type="EMBL" id="HDI83880.1"/>
    </source>
</evidence>
<keyword evidence="4" id="KW-0804">Transcription</keyword>
<evidence type="ECO:0000256" key="1">
    <source>
        <dbReference type="ARBA" id="ARBA00007871"/>
    </source>
</evidence>
<dbReference type="Gene3D" id="1.10.60.10">
    <property type="entry name" value="Iron dependent repressor, metal binding and dimerisation domain"/>
    <property type="match status" value="1"/>
</dbReference>
<dbReference type="Pfam" id="PF02742">
    <property type="entry name" value="Fe_dep_repr_C"/>
    <property type="match status" value="1"/>
</dbReference>